<dbReference type="Gene3D" id="1.20.1070.10">
    <property type="entry name" value="Rhodopsin 7-helix transmembrane proteins"/>
    <property type="match status" value="1"/>
</dbReference>
<feature type="transmembrane region" description="Helical" evidence="10">
    <location>
        <begin position="145"/>
        <end position="163"/>
    </location>
</feature>
<evidence type="ECO:0000256" key="5">
    <source>
        <dbReference type="ARBA" id="ARBA00023040"/>
    </source>
</evidence>
<organism evidence="12 13">
    <name type="scientific">Silurus asotus</name>
    <name type="common">Amur catfish</name>
    <name type="synonym">Parasilurus asotus</name>
    <dbReference type="NCBI Taxonomy" id="30991"/>
    <lineage>
        <taxon>Eukaryota</taxon>
        <taxon>Metazoa</taxon>
        <taxon>Chordata</taxon>
        <taxon>Craniata</taxon>
        <taxon>Vertebrata</taxon>
        <taxon>Euteleostomi</taxon>
        <taxon>Actinopterygii</taxon>
        <taxon>Neopterygii</taxon>
        <taxon>Teleostei</taxon>
        <taxon>Ostariophysi</taxon>
        <taxon>Siluriformes</taxon>
        <taxon>Siluridae</taxon>
        <taxon>Silurus</taxon>
    </lineage>
</organism>
<dbReference type="PANTHER" id="PTHR10489:SF730">
    <property type="entry name" value="CHEMOKINE XC RECEPTOR 1"/>
    <property type="match status" value="1"/>
</dbReference>
<dbReference type="GO" id="GO:0007204">
    <property type="term" value="P:positive regulation of cytosolic calcium ion concentration"/>
    <property type="evidence" value="ECO:0007669"/>
    <property type="project" value="TreeGrafter"/>
</dbReference>
<keyword evidence="8" id="KW-0807">Transducer</keyword>
<dbReference type="PRINTS" id="PR00237">
    <property type="entry name" value="GPCRRHODOPSN"/>
</dbReference>
<comment type="subcellular location">
    <subcellularLocation>
        <location evidence="1">Cell membrane</location>
        <topology evidence="1">Multi-pass membrane protein</topology>
    </subcellularLocation>
</comment>
<dbReference type="GO" id="GO:0006955">
    <property type="term" value="P:immune response"/>
    <property type="evidence" value="ECO:0007669"/>
    <property type="project" value="TreeGrafter"/>
</dbReference>
<dbReference type="InterPro" id="IPR000355">
    <property type="entry name" value="Chemokine_rcpt"/>
</dbReference>
<evidence type="ECO:0000313" key="12">
    <source>
        <dbReference type="EMBL" id="KAI5608821.1"/>
    </source>
</evidence>
<gene>
    <name evidence="12" type="ORF">C0J50_6390</name>
</gene>
<keyword evidence="7 12" id="KW-0675">Receptor</keyword>
<dbReference type="InterPro" id="IPR017452">
    <property type="entry name" value="GPCR_Rhodpsn_7TM"/>
</dbReference>
<keyword evidence="6 10" id="KW-0472">Membrane</keyword>
<dbReference type="PRINTS" id="PR00657">
    <property type="entry name" value="CCCHEMOKINER"/>
</dbReference>
<dbReference type="GO" id="GO:0009897">
    <property type="term" value="C:external side of plasma membrane"/>
    <property type="evidence" value="ECO:0007669"/>
    <property type="project" value="TreeGrafter"/>
</dbReference>
<evidence type="ECO:0000256" key="4">
    <source>
        <dbReference type="ARBA" id="ARBA00022989"/>
    </source>
</evidence>
<evidence type="ECO:0000256" key="2">
    <source>
        <dbReference type="ARBA" id="ARBA00022475"/>
    </source>
</evidence>
<sequence>MDKVNQSSEMNDSYEYIYDGLIVQCHLEKYDRISGICFIAICCFSFLGNGLLVYALARYEDLKRVTMLFLLYLAVFDLLFTMTLPFWAVDHLIEWIFGDFMCKVLTGAYFVGLYGSLMLLTAMTVDCFFFIVVRSQWFTWRRRLNCAKAAFVGSALISFGASMKEVLNSTVETEHSVRLCRSLSSDDDHVGYYTQFAMLFVLPLVIISLCYGKILHTIMSSSGRRRYKTVLVVFLIILAFVGCWGPYHVVLIVKPQKPIANCRLDQIFIACRILAYFHCCVNPLLFLIRARSRKILSTLLCCKPQHRSTEPSDRSSDPSYFNNHQRASIASPQNVTELKSI</sequence>
<feature type="compositionally biased region" description="Basic and acidic residues" evidence="9">
    <location>
        <begin position="307"/>
        <end position="316"/>
    </location>
</feature>
<dbReference type="PANTHER" id="PTHR10489">
    <property type="entry name" value="CELL ADHESION MOLECULE"/>
    <property type="match status" value="1"/>
</dbReference>
<dbReference type="Pfam" id="PF00001">
    <property type="entry name" value="7tm_1"/>
    <property type="match status" value="1"/>
</dbReference>
<feature type="transmembrane region" description="Helical" evidence="10">
    <location>
        <begin position="267"/>
        <end position="288"/>
    </location>
</feature>
<keyword evidence="4 10" id="KW-1133">Transmembrane helix</keyword>
<evidence type="ECO:0000256" key="6">
    <source>
        <dbReference type="ARBA" id="ARBA00023136"/>
    </source>
</evidence>
<evidence type="ECO:0000256" key="7">
    <source>
        <dbReference type="ARBA" id="ARBA00023170"/>
    </source>
</evidence>
<dbReference type="EMBL" id="MU580030">
    <property type="protein sequence ID" value="KAI5608821.1"/>
    <property type="molecule type" value="Genomic_DNA"/>
</dbReference>
<dbReference type="PROSITE" id="PS50262">
    <property type="entry name" value="G_PROTEIN_RECEP_F1_2"/>
    <property type="match status" value="1"/>
</dbReference>
<evidence type="ECO:0000256" key="10">
    <source>
        <dbReference type="SAM" id="Phobius"/>
    </source>
</evidence>
<accession>A0AAD5A2Z0</accession>
<protein>
    <submittedName>
        <fullName evidence="12">Chemokine XC receptor 1-like</fullName>
    </submittedName>
</protein>
<dbReference type="InterPro" id="IPR000276">
    <property type="entry name" value="GPCR_Rhodpsn"/>
</dbReference>
<proteinExistence type="predicted"/>
<feature type="transmembrane region" description="Helical" evidence="10">
    <location>
        <begin position="227"/>
        <end position="247"/>
    </location>
</feature>
<keyword evidence="3 10" id="KW-0812">Transmembrane</keyword>
<reference evidence="12" key="1">
    <citation type="submission" date="2018-07" db="EMBL/GenBank/DDBJ databases">
        <title>Comparative genomics of catfishes provides insights into carnivory and benthic adaptation.</title>
        <authorList>
            <person name="Zhang Y."/>
            <person name="Wang D."/>
            <person name="Peng Z."/>
            <person name="Zheng S."/>
            <person name="Shao F."/>
            <person name="Tao W."/>
        </authorList>
    </citation>
    <scope>NUCLEOTIDE SEQUENCE</scope>
    <source>
        <strain evidence="12">Chongqing</strain>
    </source>
</reference>
<feature type="transmembrane region" description="Helical" evidence="10">
    <location>
        <begin position="33"/>
        <end position="57"/>
    </location>
</feature>
<keyword evidence="5" id="KW-0297">G-protein coupled receptor</keyword>
<evidence type="ECO:0000313" key="13">
    <source>
        <dbReference type="Proteomes" id="UP001205998"/>
    </source>
</evidence>
<feature type="transmembrane region" description="Helical" evidence="10">
    <location>
        <begin position="108"/>
        <end position="133"/>
    </location>
</feature>
<keyword evidence="2" id="KW-1003">Cell membrane</keyword>
<evidence type="ECO:0000256" key="8">
    <source>
        <dbReference type="ARBA" id="ARBA00023224"/>
    </source>
</evidence>
<evidence type="ECO:0000259" key="11">
    <source>
        <dbReference type="PROSITE" id="PS50262"/>
    </source>
</evidence>
<dbReference type="Proteomes" id="UP001205998">
    <property type="component" value="Unassembled WGS sequence"/>
</dbReference>
<dbReference type="SUPFAM" id="SSF81321">
    <property type="entry name" value="Family A G protein-coupled receptor-like"/>
    <property type="match status" value="1"/>
</dbReference>
<dbReference type="AlphaFoldDB" id="A0AAD5A2Z0"/>
<dbReference type="GO" id="GO:0019957">
    <property type="term" value="F:C-C chemokine binding"/>
    <property type="evidence" value="ECO:0007669"/>
    <property type="project" value="TreeGrafter"/>
</dbReference>
<feature type="transmembrane region" description="Helical" evidence="10">
    <location>
        <begin position="192"/>
        <end position="215"/>
    </location>
</feature>
<feature type="region of interest" description="Disordered" evidence="9">
    <location>
        <begin position="305"/>
        <end position="324"/>
    </location>
</feature>
<feature type="transmembrane region" description="Helical" evidence="10">
    <location>
        <begin position="69"/>
        <end position="88"/>
    </location>
</feature>
<evidence type="ECO:0000256" key="1">
    <source>
        <dbReference type="ARBA" id="ARBA00004651"/>
    </source>
</evidence>
<dbReference type="InterPro" id="IPR050119">
    <property type="entry name" value="CCR1-9-like"/>
</dbReference>
<feature type="domain" description="G-protein coupled receptors family 1 profile" evidence="11">
    <location>
        <begin position="48"/>
        <end position="286"/>
    </location>
</feature>
<keyword evidence="13" id="KW-1185">Reference proteome</keyword>
<dbReference type="GO" id="GO:0016493">
    <property type="term" value="F:C-C chemokine receptor activity"/>
    <property type="evidence" value="ECO:0007669"/>
    <property type="project" value="TreeGrafter"/>
</dbReference>
<dbReference type="GO" id="GO:0019722">
    <property type="term" value="P:calcium-mediated signaling"/>
    <property type="evidence" value="ECO:0007669"/>
    <property type="project" value="TreeGrafter"/>
</dbReference>
<evidence type="ECO:0000256" key="3">
    <source>
        <dbReference type="ARBA" id="ARBA00022692"/>
    </source>
</evidence>
<name>A0AAD5A2Z0_SILAS</name>
<dbReference type="GO" id="GO:0060326">
    <property type="term" value="P:cell chemotaxis"/>
    <property type="evidence" value="ECO:0007669"/>
    <property type="project" value="TreeGrafter"/>
</dbReference>
<comment type="caution">
    <text evidence="12">The sequence shown here is derived from an EMBL/GenBank/DDBJ whole genome shotgun (WGS) entry which is preliminary data.</text>
</comment>
<evidence type="ECO:0000256" key="9">
    <source>
        <dbReference type="SAM" id="MobiDB-lite"/>
    </source>
</evidence>